<feature type="compositionally biased region" description="Low complexity" evidence="1">
    <location>
        <begin position="387"/>
        <end position="412"/>
    </location>
</feature>
<feature type="compositionally biased region" description="Pro residues" evidence="1">
    <location>
        <begin position="420"/>
        <end position="429"/>
    </location>
</feature>
<reference evidence="3" key="2">
    <citation type="journal article" date="2023" name="IMA Fungus">
        <title>Comparative genomic study of the Penicillium genus elucidates a diverse pangenome and 15 lateral gene transfer events.</title>
        <authorList>
            <person name="Petersen C."/>
            <person name="Sorensen T."/>
            <person name="Nielsen M.R."/>
            <person name="Sondergaard T.E."/>
            <person name="Sorensen J.L."/>
            <person name="Fitzpatrick D.A."/>
            <person name="Frisvad J.C."/>
            <person name="Nielsen K.L."/>
        </authorList>
    </citation>
    <scope>NUCLEOTIDE SEQUENCE</scope>
    <source>
        <strain evidence="3">IBT 29677</strain>
    </source>
</reference>
<feature type="domain" description="SWR1-complex protein 3" evidence="2">
    <location>
        <begin position="65"/>
        <end position="159"/>
    </location>
</feature>
<feature type="compositionally biased region" description="Acidic residues" evidence="1">
    <location>
        <begin position="709"/>
        <end position="726"/>
    </location>
</feature>
<name>A0A9X0BDU4_9EURO</name>
<evidence type="ECO:0000256" key="1">
    <source>
        <dbReference type="SAM" id="MobiDB-lite"/>
    </source>
</evidence>
<dbReference type="GO" id="GO:0140849">
    <property type="term" value="F:ATP-dependent H2AZ histone chaperone activity"/>
    <property type="evidence" value="ECO:0007669"/>
    <property type="project" value="InterPro"/>
</dbReference>
<proteinExistence type="predicted"/>
<sequence>MAEKRKLPPRGGREPAAKRRVSEAVTATPQSQKKKAPTPRAPSPPPPPPPEPVEPPLPTKVKDAEVLPVTRVRQPDNLSDKEYQSIAESAVLLISLERSKKKWLSEGILVRYYTKPKKTKREQIEKNNPPKESMTRIGPCDVTIGPHLFDAMIYTVKDPTAPPQIQYAPPQRPMRPPQTQNGQPGQPAKPSPDPVIQMLATRAAADPELKALMRVVASSQASQDQLRAFQAHIDELNAIIKAREQQEQRQQGSIGTQGRPQAAAAQPATPATPGSQNKPTPAPPNSLPKPAAEANPLPQAQTPKPQPPAPSQTSSKESQQIPSASKTPVPTTTTTPKPASEGTPQASAEPQKPGQNENSQAANASQTPAATPVVKREPVVAGSSNLQATPAGTAQPPPAASTTPPITQTPTPNSALQPPRAGPPYPPHQQTPYTPGGAHAPLQSRPPQYGSPTPYYRPPGPPPPPARIGYKSVVFEFTSPLTPYGSSTSGHAGSGDRYLFPEHTILDWLPNECTILASFLVVRKVDPNTPFPIESATDNTTSRSKGKGASKSKSKKKIENDKDSKDVPGTPVPAQSASTDTPQKQEPSDTPDVKANGASTDTPGTPKPAVNEANLKEYWQPVTFRIHAPNPKILEPLTRVVKPAEEVRKYMNEIMDRAERAPDGFPALRLPREEAREAFESEGTPASGTNSAAGRSRPSRAVPIKIAEEESEIENPAEAEEEEDLLEFYGAPSGLPPLRV</sequence>
<feature type="compositionally biased region" description="Polar residues" evidence="1">
    <location>
        <begin position="684"/>
        <end position="693"/>
    </location>
</feature>
<dbReference type="AlphaFoldDB" id="A0A9X0BDU4"/>
<feature type="compositionally biased region" description="Pro residues" evidence="1">
    <location>
        <begin position="39"/>
        <end position="58"/>
    </location>
</feature>
<dbReference type="GeneID" id="81366460"/>
<dbReference type="Pfam" id="PF24707">
    <property type="entry name" value="Swc3"/>
    <property type="match status" value="1"/>
</dbReference>
<reference evidence="3" key="1">
    <citation type="submission" date="2022-12" db="EMBL/GenBank/DDBJ databases">
        <authorList>
            <person name="Petersen C."/>
        </authorList>
    </citation>
    <scope>NUCLEOTIDE SEQUENCE</scope>
    <source>
        <strain evidence="3">IBT 29677</strain>
    </source>
</reference>
<dbReference type="RefSeq" id="XP_056493275.1">
    <property type="nucleotide sequence ID" value="XM_056627480.1"/>
</dbReference>
<evidence type="ECO:0000259" key="2">
    <source>
        <dbReference type="Pfam" id="PF24707"/>
    </source>
</evidence>
<feature type="region of interest" description="Disordered" evidence="1">
    <location>
        <begin position="245"/>
        <end position="469"/>
    </location>
</feature>
<dbReference type="GO" id="GO:0000812">
    <property type="term" value="C:Swr1 complex"/>
    <property type="evidence" value="ECO:0007669"/>
    <property type="project" value="InterPro"/>
</dbReference>
<dbReference type="PANTHER" id="PTHR28108">
    <property type="entry name" value="SWR1-COMPLEX PROTEIN 3"/>
    <property type="match status" value="1"/>
</dbReference>
<dbReference type="EMBL" id="JAPZBU010000004">
    <property type="protein sequence ID" value="KAJ5408960.1"/>
    <property type="molecule type" value="Genomic_DNA"/>
</dbReference>
<feature type="compositionally biased region" description="Low complexity" evidence="1">
    <location>
        <begin position="256"/>
        <end position="274"/>
    </location>
</feature>
<feature type="compositionally biased region" description="Polar residues" evidence="1">
    <location>
        <begin position="573"/>
        <end position="585"/>
    </location>
</feature>
<gene>
    <name evidence="3" type="ORF">N7509_002843</name>
</gene>
<feature type="compositionally biased region" description="Basic residues" evidence="1">
    <location>
        <begin position="544"/>
        <end position="556"/>
    </location>
</feature>
<keyword evidence="4" id="KW-1185">Reference proteome</keyword>
<evidence type="ECO:0000313" key="3">
    <source>
        <dbReference type="EMBL" id="KAJ5408960.1"/>
    </source>
</evidence>
<feature type="region of interest" description="Disordered" evidence="1">
    <location>
        <begin position="160"/>
        <end position="194"/>
    </location>
</feature>
<dbReference type="Proteomes" id="UP001147747">
    <property type="component" value="Unassembled WGS sequence"/>
</dbReference>
<accession>A0A9X0BDU4</accession>
<dbReference type="PANTHER" id="PTHR28108:SF1">
    <property type="entry name" value="SWR1-COMPLEX PROTEIN 3"/>
    <property type="match status" value="1"/>
</dbReference>
<feature type="region of interest" description="Disordered" evidence="1">
    <location>
        <begin position="528"/>
        <end position="614"/>
    </location>
</feature>
<dbReference type="PRINTS" id="PR01217">
    <property type="entry name" value="PRICHEXTENSN"/>
</dbReference>
<feature type="region of interest" description="Disordered" evidence="1">
    <location>
        <begin position="676"/>
        <end position="740"/>
    </location>
</feature>
<organism evidence="3 4">
    <name type="scientific">Penicillium cosmopolitanum</name>
    <dbReference type="NCBI Taxonomy" id="1131564"/>
    <lineage>
        <taxon>Eukaryota</taxon>
        <taxon>Fungi</taxon>
        <taxon>Dikarya</taxon>
        <taxon>Ascomycota</taxon>
        <taxon>Pezizomycotina</taxon>
        <taxon>Eurotiomycetes</taxon>
        <taxon>Eurotiomycetidae</taxon>
        <taxon>Eurotiales</taxon>
        <taxon>Aspergillaceae</taxon>
        <taxon>Penicillium</taxon>
    </lineage>
</organism>
<feature type="compositionally biased region" description="Pro residues" evidence="1">
    <location>
        <begin position="455"/>
        <end position="466"/>
    </location>
</feature>
<feature type="compositionally biased region" description="Low complexity" evidence="1">
    <location>
        <begin position="311"/>
        <end position="340"/>
    </location>
</feature>
<feature type="compositionally biased region" description="Polar residues" evidence="1">
    <location>
        <begin position="342"/>
        <end position="369"/>
    </location>
</feature>
<dbReference type="OrthoDB" id="5338195at2759"/>
<feature type="compositionally biased region" description="Basic and acidic residues" evidence="1">
    <location>
        <begin position="557"/>
        <end position="566"/>
    </location>
</feature>
<protein>
    <recommendedName>
        <fullName evidence="2">SWR1-complex protein 3 domain-containing protein</fullName>
    </recommendedName>
</protein>
<dbReference type="InterPro" id="IPR057558">
    <property type="entry name" value="Swc3_dom"/>
</dbReference>
<dbReference type="InterPro" id="IPR037651">
    <property type="entry name" value="Swc3"/>
</dbReference>
<feature type="compositionally biased region" description="Low complexity" evidence="1">
    <location>
        <begin position="177"/>
        <end position="186"/>
    </location>
</feature>
<feature type="region of interest" description="Disordered" evidence="1">
    <location>
        <begin position="1"/>
        <end position="78"/>
    </location>
</feature>
<comment type="caution">
    <text evidence="3">The sequence shown here is derived from an EMBL/GenBank/DDBJ whole genome shotgun (WGS) entry which is preliminary data.</text>
</comment>
<feature type="compositionally biased region" description="Basic and acidic residues" evidence="1">
    <location>
        <begin position="1"/>
        <end position="22"/>
    </location>
</feature>
<evidence type="ECO:0000313" key="4">
    <source>
        <dbReference type="Proteomes" id="UP001147747"/>
    </source>
</evidence>